<dbReference type="Gene3D" id="1.10.520.20">
    <property type="entry name" value="N-terminal domain of the delta subunit of the F1F0-ATP synthase"/>
    <property type="match status" value="1"/>
</dbReference>
<keyword evidence="6" id="KW-0793">Thylakoid</keyword>
<evidence type="ECO:0000256" key="7">
    <source>
        <dbReference type="ARBA" id="ARBA00023136"/>
    </source>
</evidence>
<keyword evidence="3" id="KW-0813">Transport</keyword>
<dbReference type="Pfam" id="PF00213">
    <property type="entry name" value="OSCP"/>
    <property type="match status" value="1"/>
</dbReference>
<dbReference type="RefSeq" id="XP_012766483.1">
    <property type="nucleotide sequence ID" value="XM_012911029.1"/>
</dbReference>
<dbReference type="InterPro" id="IPR000711">
    <property type="entry name" value="ATPase_OSCP/dsu"/>
</dbReference>
<dbReference type="AlphaFoldDB" id="A0A061D2K9"/>
<evidence type="ECO:0000256" key="8">
    <source>
        <dbReference type="ARBA" id="ARBA00023310"/>
    </source>
</evidence>
<gene>
    <name evidence="9" type="ORF">BBBOND_0106060</name>
</gene>
<accession>A0A061D2K9</accession>
<proteinExistence type="inferred from homology"/>
<dbReference type="KEGG" id="bbig:BBBOND_0106060"/>
<evidence type="ECO:0000313" key="10">
    <source>
        <dbReference type="Proteomes" id="UP000033188"/>
    </source>
</evidence>
<dbReference type="EMBL" id="LK391707">
    <property type="protein sequence ID" value="CDR94297.1"/>
    <property type="molecule type" value="Genomic_DNA"/>
</dbReference>
<dbReference type="HAMAP" id="MF_01416">
    <property type="entry name" value="ATP_synth_delta_bact"/>
    <property type="match status" value="1"/>
</dbReference>
<evidence type="ECO:0000256" key="1">
    <source>
        <dbReference type="ARBA" id="ARBA00004370"/>
    </source>
</evidence>
<reference evidence="10" key="1">
    <citation type="journal article" date="2014" name="Nucleic Acids Res.">
        <title>The evolutionary dynamics of variant antigen genes in Babesia reveal a history of genomic innovation underlying host-parasite interaction.</title>
        <authorList>
            <person name="Jackson A.P."/>
            <person name="Otto T.D."/>
            <person name="Darby A."/>
            <person name="Ramaprasad A."/>
            <person name="Xia D."/>
            <person name="Echaide I.E."/>
            <person name="Farber M."/>
            <person name="Gahlot S."/>
            <person name="Gamble J."/>
            <person name="Gupta D."/>
            <person name="Gupta Y."/>
            <person name="Jackson L."/>
            <person name="Malandrin L."/>
            <person name="Malas T.B."/>
            <person name="Moussa E."/>
            <person name="Nair M."/>
            <person name="Reid A.J."/>
            <person name="Sanders M."/>
            <person name="Sharma J."/>
            <person name="Tracey A."/>
            <person name="Quail M.A."/>
            <person name="Weir W."/>
            <person name="Wastling J.M."/>
            <person name="Hall N."/>
            <person name="Willadsen P."/>
            <person name="Lingelbach K."/>
            <person name="Shiels B."/>
            <person name="Tait A."/>
            <person name="Berriman M."/>
            <person name="Allred D.R."/>
            <person name="Pain A."/>
        </authorList>
    </citation>
    <scope>NUCLEOTIDE SEQUENCE [LARGE SCALE GENOMIC DNA]</scope>
    <source>
        <strain evidence="10">Bond</strain>
    </source>
</reference>
<evidence type="ECO:0000256" key="2">
    <source>
        <dbReference type="ARBA" id="ARBA00007046"/>
    </source>
</evidence>
<evidence type="ECO:0000313" key="9">
    <source>
        <dbReference type="EMBL" id="CDR94297.1"/>
    </source>
</evidence>
<dbReference type="STRING" id="5866.A0A061D2K9"/>
<dbReference type="PANTHER" id="PTHR11910">
    <property type="entry name" value="ATP SYNTHASE DELTA CHAIN"/>
    <property type="match status" value="1"/>
</dbReference>
<dbReference type="NCBIfam" id="TIGR01145">
    <property type="entry name" value="ATP_synt_delta"/>
    <property type="match status" value="1"/>
</dbReference>
<evidence type="ECO:0000256" key="6">
    <source>
        <dbReference type="ARBA" id="ARBA00023078"/>
    </source>
</evidence>
<dbReference type="OrthoDB" id="1262810at2759"/>
<keyword evidence="4" id="KW-0375">Hydrogen ion transport</keyword>
<dbReference type="Proteomes" id="UP000033188">
    <property type="component" value="Chromosome 1"/>
</dbReference>
<organism evidence="9 10">
    <name type="scientific">Babesia bigemina</name>
    <dbReference type="NCBI Taxonomy" id="5866"/>
    <lineage>
        <taxon>Eukaryota</taxon>
        <taxon>Sar</taxon>
        <taxon>Alveolata</taxon>
        <taxon>Apicomplexa</taxon>
        <taxon>Aconoidasida</taxon>
        <taxon>Piroplasmida</taxon>
        <taxon>Babesiidae</taxon>
        <taxon>Babesia</taxon>
    </lineage>
</organism>
<evidence type="ECO:0000256" key="5">
    <source>
        <dbReference type="ARBA" id="ARBA00023065"/>
    </source>
</evidence>
<dbReference type="SUPFAM" id="SSF47928">
    <property type="entry name" value="N-terminal domain of the delta subunit of the F1F0-ATP synthase"/>
    <property type="match status" value="1"/>
</dbReference>
<sequence length="230" mass="25206">MTMIWRRLFGRLPKQLRGVPPLCGTSHISHRSFANTSDAKALEMMDGHGVMGSYAKALYLAAKDASCVDSVMGDLSTLHDAMSTCNEFSVFISNPCLRSSTKVAFLRDDLKTLGLPEMQKETLNCLEVLFTQRRSGDFAELVKLFETLYMATKGQVKCYAHSACELSPKHKVALENALKKRLGGSSQPSVVYKVNPSLMGGLVVRIGDQVIDASVSAKLDRVHSRLSCNS</sequence>
<dbReference type="GO" id="GO:0016020">
    <property type="term" value="C:membrane"/>
    <property type="evidence" value="ECO:0007669"/>
    <property type="project" value="UniProtKB-SubCell"/>
</dbReference>
<dbReference type="InterPro" id="IPR026015">
    <property type="entry name" value="ATP_synth_OSCP/delta_N_sf"/>
</dbReference>
<dbReference type="GeneID" id="24562838"/>
<keyword evidence="7" id="KW-0472">Membrane</keyword>
<keyword evidence="5" id="KW-0406">Ion transport</keyword>
<keyword evidence="10" id="KW-1185">Reference proteome</keyword>
<evidence type="ECO:0000256" key="4">
    <source>
        <dbReference type="ARBA" id="ARBA00022781"/>
    </source>
</evidence>
<comment type="similarity">
    <text evidence="2">Belongs to the ATPase delta chain family.</text>
</comment>
<dbReference type="GO" id="GO:0046933">
    <property type="term" value="F:proton-transporting ATP synthase activity, rotational mechanism"/>
    <property type="evidence" value="ECO:0007669"/>
    <property type="project" value="InterPro"/>
</dbReference>
<dbReference type="OMA" id="MVDNIQD"/>
<evidence type="ECO:0000256" key="3">
    <source>
        <dbReference type="ARBA" id="ARBA00022448"/>
    </source>
</evidence>
<comment type="subcellular location">
    <subcellularLocation>
        <location evidence="1">Membrane</location>
    </subcellularLocation>
</comment>
<keyword evidence="8" id="KW-0066">ATP synthesis</keyword>
<dbReference type="PRINTS" id="PR00125">
    <property type="entry name" value="ATPASEDELTA"/>
</dbReference>
<protein>
    <submittedName>
        <fullName evidence="9">ATP synthase F1 delta subunit, putative</fullName>
    </submittedName>
</protein>
<dbReference type="VEuPathDB" id="PiroplasmaDB:BBBOND_0106060"/>
<name>A0A061D2K9_BABBI</name>